<feature type="domain" description="BFD-like [2Fe-2S]-binding" evidence="1">
    <location>
        <begin position="11"/>
        <end position="60"/>
    </location>
</feature>
<dbReference type="RefSeq" id="WP_009727117.1">
    <property type="nucleotide sequence ID" value="NZ_APHR01000059.1"/>
</dbReference>
<evidence type="ECO:0000313" key="3">
    <source>
        <dbReference type="Proteomes" id="UP000012019"/>
    </source>
</evidence>
<dbReference type="OrthoDB" id="8537435at2"/>
<keyword evidence="3" id="KW-1185">Reference proteome</keyword>
<protein>
    <submittedName>
        <fullName evidence="2">NAD(P)H-nitrite reductase</fullName>
    </submittedName>
</protein>
<dbReference type="InterPro" id="IPR041854">
    <property type="entry name" value="BFD-like_2Fe2S-bd_dom_sf"/>
</dbReference>
<sequence length="64" mass="6804">MVEFDDDPEEILCHCSGTTRGKIKSLVDKGADSIDKVGKATGASFGCGACDYDVEQYIAELTAQ</sequence>
<dbReference type="STRING" id="1286106.MPL1_10783"/>
<dbReference type="EMBL" id="APHR01000059">
    <property type="protein sequence ID" value="EMR12311.1"/>
    <property type="molecule type" value="Genomic_DNA"/>
</dbReference>
<dbReference type="eggNOG" id="COG1251">
    <property type="taxonomic scope" value="Bacteria"/>
</dbReference>
<evidence type="ECO:0000313" key="2">
    <source>
        <dbReference type="EMBL" id="EMR12311.1"/>
    </source>
</evidence>
<dbReference type="Proteomes" id="UP000012019">
    <property type="component" value="Unassembled WGS sequence"/>
</dbReference>
<name>M7NYN8_9GAMM</name>
<gene>
    <name evidence="2" type="ORF">MPL1_10783</name>
</gene>
<dbReference type="Gene3D" id="1.10.10.1100">
    <property type="entry name" value="BFD-like [2Fe-2S]-binding domain"/>
    <property type="match status" value="1"/>
</dbReference>
<dbReference type="AlphaFoldDB" id="M7NYN8"/>
<dbReference type="InterPro" id="IPR007419">
    <property type="entry name" value="BFD-like_2Fe2S-bd_dom"/>
</dbReference>
<comment type="caution">
    <text evidence="2">The sequence shown here is derived from an EMBL/GenBank/DDBJ whole genome shotgun (WGS) entry which is preliminary data.</text>
</comment>
<proteinExistence type="predicted"/>
<evidence type="ECO:0000259" key="1">
    <source>
        <dbReference type="Pfam" id="PF04324"/>
    </source>
</evidence>
<organism evidence="2 3">
    <name type="scientific">Methylophaga lonarensis MPL</name>
    <dbReference type="NCBI Taxonomy" id="1286106"/>
    <lineage>
        <taxon>Bacteria</taxon>
        <taxon>Pseudomonadati</taxon>
        <taxon>Pseudomonadota</taxon>
        <taxon>Gammaproteobacteria</taxon>
        <taxon>Thiotrichales</taxon>
        <taxon>Piscirickettsiaceae</taxon>
        <taxon>Methylophaga</taxon>
    </lineage>
</organism>
<dbReference type="PATRIC" id="fig|1286106.3.peg.2158"/>
<reference evidence="2 3" key="1">
    <citation type="journal article" date="2013" name="Genome Announc.">
        <title>Draft Genome Sequence of Methylophaga lonarensis MPLT, a Haloalkaliphilic (Non-Methane-Utilizing) Methylotroph.</title>
        <authorList>
            <person name="Shetty S.A."/>
            <person name="Marathe N.P."/>
            <person name="Munot H."/>
            <person name="Antony C.P."/>
            <person name="Dhotre D.P."/>
            <person name="Murrell J.C."/>
            <person name="Shouche Y.S."/>
        </authorList>
    </citation>
    <scope>NUCLEOTIDE SEQUENCE [LARGE SCALE GENOMIC DNA]</scope>
    <source>
        <strain evidence="2 3">MPL</strain>
    </source>
</reference>
<accession>M7NYN8</accession>
<dbReference type="Pfam" id="PF04324">
    <property type="entry name" value="Fer2_BFD"/>
    <property type="match status" value="1"/>
</dbReference>